<organism evidence="2 3">
    <name type="scientific">Parvibium lacunae</name>
    <dbReference type="NCBI Taxonomy" id="1888893"/>
    <lineage>
        <taxon>Bacteria</taxon>
        <taxon>Pseudomonadati</taxon>
        <taxon>Pseudomonadota</taxon>
        <taxon>Betaproteobacteria</taxon>
        <taxon>Burkholderiales</taxon>
        <taxon>Alcaligenaceae</taxon>
        <taxon>Parvibium</taxon>
    </lineage>
</organism>
<keyword evidence="1" id="KW-0812">Transmembrane</keyword>
<evidence type="ECO:0000256" key="1">
    <source>
        <dbReference type="SAM" id="Phobius"/>
    </source>
</evidence>
<sequence length="173" mass="19055">MPLNTWLIFVAAVFVLTVTPGPSVLMAVSTSVNRGFPQALLLLRMIVGVRYMSLLFFTAVSMSAVAAPIPLEAQSLISKVHVAARKKDIDTLKKLMATEFVWSFGGDGDAEQAIQAWKADTSILKKLYRVTGQDCVKKNNQFIECPKNAGTNYRAGFKQTSEGWRMIYFVAGD</sequence>
<proteinExistence type="predicted"/>
<accession>A0A368L8D9</accession>
<keyword evidence="3" id="KW-1185">Reference proteome</keyword>
<dbReference type="AlphaFoldDB" id="A0A368L8D9"/>
<dbReference type="Proteomes" id="UP000252357">
    <property type="component" value="Unassembled WGS sequence"/>
</dbReference>
<reference evidence="2 3" key="1">
    <citation type="journal article" date="2018" name="Int. J. Syst. Evol. Microbiol.">
        <title>Parvibium lacunae gen. nov., sp. nov., a new member of the family Alcaligenaceae isolated from a freshwater pond.</title>
        <authorList>
            <person name="Chen W.M."/>
            <person name="Xie P.B."/>
            <person name="Hsu M.Y."/>
            <person name="Sheu S.Y."/>
        </authorList>
    </citation>
    <scope>NUCLEOTIDE SEQUENCE [LARGE SCALE GENOMIC DNA]</scope>
    <source>
        <strain evidence="2 3">KMB9</strain>
    </source>
</reference>
<feature type="transmembrane region" description="Helical" evidence="1">
    <location>
        <begin position="51"/>
        <end position="71"/>
    </location>
</feature>
<name>A0A368L8D9_9BURK</name>
<keyword evidence="1" id="KW-0472">Membrane</keyword>
<evidence type="ECO:0000313" key="2">
    <source>
        <dbReference type="EMBL" id="RCS59781.1"/>
    </source>
</evidence>
<protein>
    <submittedName>
        <fullName evidence="2">Uncharacterized protein</fullName>
    </submittedName>
</protein>
<keyword evidence="1" id="KW-1133">Transmembrane helix</keyword>
<dbReference type="EMBL" id="QPGB01000001">
    <property type="protein sequence ID" value="RCS59781.1"/>
    <property type="molecule type" value="Genomic_DNA"/>
</dbReference>
<evidence type="ECO:0000313" key="3">
    <source>
        <dbReference type="Proteomes" id="UP000252357"/>
    </source>
</evidence>
<gene>
    <name evidence="2" type="ORF">DU000_03505</name>
</gene>
<comment type="caution">
    <text evidence="2">The sequence shown here is derived from an EMBL/GenBank/DDBJ whole genome shotgun (WGS) entry which is preliminary data.</text>
</comment>